<evidence type="ECO:0000256" key="12">
    <source>
        <dbReference type="ARBA" id="ARBA00033342"/>
    </source>
</evidence>
<evidence type="ECO:0000256" key="7">
    <source>
        <dbReference type="ARBA" id="ARBA00022927"/>
    </source>
</evidence>
<dbReference type="NCBIfam" id="TIGR03593">
    <property type="entry name" value="yidC_nterm"/>
    <property type="match status" value="1"/>
</dbReference>
<gene>
    <name evidence="13 17" type="primary">yidC</name>
    <name evidence="18" type="ORF">DQK91_02250</name>
    <name evidence="17" type="ORF">E8L03_07660</name>
</gene>
<feature type="transmembrane region" description="Helical" evidence="13">
    <location>
        <begin position="424"/>
        <end position="444"/>
    </location>
</feature>
<feature type="domain" description="Membrane insertase YidC N-terminal" evidence="16">
    <location>
        <begin position="75"/>
        <end position="348"/>
    </location>
</feature>
<keyword evidence="8 13" id="KW-1133">Transmembrane helix</keyword>
<evidence type="ECO:0000256" key="5">
    <source>
        <dbReference type="ARBA" id="ARBA00022475"/>
    </source>
</evidence>
<dbReference type="PANTHER" id="PTHR12428:SF65">
    <property type="entry name" value="CYTOCHROME C OXIDASE ASSEMBLY PROTEIN COX18, MITOCHONDRIAL"/>
    <property type="match status" value="1"/>
</dbReference>
<keyword evidence="7 13" id="KW-0653">Protein transport</keyword>
<keyword evidence="20" id="KW-1185">Reference proteome</keyword>
<evidence type="ECO:0000256" key="13">
    <source>
        <dbReference type="HAMAP-Rule" id="MF_01810"/>
    </source>
</evidence>
<sequence>MDNKRVIVAVVLSMLVLIGWNFIFPPQPTQQVVSTQGNASQQAAPANTTETARQTAAASADIEAQPITVVKGEEVTVKTPLYTAVFNSAGGILEQFTLHKYKETIEPDSPDVDLIGSAVVKGPMGLLLNRKSTWAIGSWGSATDINGKPVKSLDVSGENTTQIVFTGEVDGIRIKRVFTFDAATYLVREQVHLVNTGDQPVGGNLRFTLASSSLTKAEDRYNRTRVAALTPSGLEQEHDVDDLETEGVIIDNNVIWAGIESNYFLLAVTPKESDNPGQDVGYVAKVDDSVYRVALERRLGNLEPGSETLVDANYYFGPKDEQVMKGTPNQMAKAITFGWFDIIAKPLLVALNLFYKFVGNYGVAIILLTIVIKILFWPLSHKSYKSMNQMKKLQPMMAKIREKYKDDKQKMQQEMMGLYKTYKVNPAGGCLPMVLQIPVFIGLYEALLNSIQLRHAPFITHVPFTNIIWLADLSAKDPFYVTPIIMGLTMFLQQKMTPQPGDPTQAKVMMFMPLIFTFIFLNFPAGLVAYWLTNNVISIIQQRWMLKKA</sequence>
<evidence type="ECO:0000256" key="8">
    <source>
        <dbReference type="ARBA" id="ARBA00022989"/>
    </source>
</evidence>
<dbReference type="EMBL" id="CP039543">
    <property type="protein sequence ID" value="QJT08809.1"/>
    <property type="molecule type" value="Genomic_DNA"/>
</dbReference>
<dbReference type="Proteomes" id="UP000434052">
    <property type="component" value="Unassembled WGS sequence"/>
</dbReference>
<dbReference type="PRINTS" id="PR00701">
    <property type="entry name" value="60KDINNERMP"/>
</dbReference>
<dbReference type="PANTHER" id="PTHR12428">
    <property type="entry name" value="OXA1"/>
    <property type="match status" value="1"/>
</dbReference>
<dbReference type="Pfam" id="PF14849">
    <property type="entry name" value="YidC_periplas"/>
    <property type="match status" value="1"/>
</dbReference>
<dbReference type="GO" id="GO:0015031">
    <property type="term" value="P:protein transport"/>
    <property type="evidence" value="ECO:0007669"/>
    <property type="project" value="UniProtKB-KW"/>
</dbReference>
<dbReference type="Gene3D" id="2.70.98.90">
    <property type="match status" value="1"/>
</dbReference>
<evidence type="ECO:0000256" key="4">
    <source>
        <dbReference type="ARBA" id="ARBA00022448"/>
    </source>
</evidence>
<dbReference type="GO" id="GO:0051205">
    <property type="term" value="P:protein insertion into membrane"/>
    <property type="evidence" value="ECO:0007669"/>
    <property type="project" value="TreeGrafter"/>
</dbReference>
<feature type="domain" description="Membrane insertase YidC/Oxa/ALB C-terminal" evidence="15">
    <location>
        <begin position="361"/>
        <end position="545"/>
    </location>
</feature>
<feature type="transmembrane region" description="Helical" evidence="13">
    <location>
        <begin position="6"/>
        <end position="24"/>
    </location>
</feature>
<reference evidence="18 19" key="1">
    <citation type="submission" date="2018-06" db="EMBL/GenBank/DDBJ databases">
        <title>Complete genome of Desulfovibrio marinus P48SEP.</title>
        <authorList>
            <person name="Crispim J.S."/>
            <person name="Vidigal P.M.P."/>
            <person name="Silva L.C.F."/>
            <person name="Araujo L.C."/>
            <person name="Laguardia C.N."/>
            <person name="Dias R.S."/>
            <person name="Sousa M.P."/>
            <person name="Paula S.O."/>
            <person name="Silva C."/>
        </authorList>
    </citation>
    <scope>NUCLEOTIDE SEQUENCE [LARGE SCALE GENOMIC DNA]</scope>
    <source>
        <strain evidence="18 19">P48SEP</strain>
    </source>
</reference>
<comment type="subcellular location">
    <subcellularLocation>
        <location evidence="1">Cell inner membrane</location>
        <topology evidence="1">Multi-pass membrane protein</topology>
    </subcellularLocation>
    <subcellularLocation>
        <location evidence="13">Cell membrane</location>
        <topology evidence="13">Multi-pass membrane protein</topology>
    </subcellularLocation>
</comment>
<evidence type="ECO:0000313" key="18">
    <source>
        <dbReference type="EMBL" id="TVM36763.1"/>
    </source>
</evidence>
<dbReference type="NCBIfam" id="TIGR03592">
    <property type="entry name" value="yidC_oxa1_cterm"/>
    <property type="match status" value="1"/>
</dbReference>
<dbReference type="InterPro" id="IPR047196">
    <property type="entry name" value="YidC_ALB_C"/>
</dbReference>
<evidence type="ECO:0000256" key="11">
    <source>
        <dbReference type="ARBA" id="ARBA00033245"/>
    </source>
</evidence>
<evidence type="ECO:0000256" key="1">
    <source>
        <dbReference type="ARBA" id="ARBA00004429"/>
    </source>
</evidence>
<dbReference type="Proteomes" id="UP000503251">
    <property type="component" value="Chromosome"/>
</dbReference>
<evidence type="ECO:0000313" key="19">
    <source>
        <dbReference type="Proteomes" id="UP000434052"/>
    </source>
</evidence>
<dbReference type="GO" id="GO:0005886">
    <property type="term" value="C:plasma membrane"/>
    <property type="evidence" value="ECO:0007669"/>
    <property type="project" value="UniProtKB-SubCell"/>
</dbReference>
<evidence type="ECO:0000256" key="2">
    <source>
        <dbReference type="ARBA" id="ARBA00010527"/>
    </source>
</evidence>
<evidence type="ECO:0000313" key="17">
    <source>
        <dbReference type="EMBL" id="QJT08809.1"/>
    </source>
</evidence>
<keyword evidence="9 13" id="KW-0472">Membrane</keyword>
<dbReference type="NCBIfam" id="NF002353">
    <property type="entry name" value="PRK01318.1-4"/>
    <property type="match status" value="1"/>
</dbReference>
<dbReference type="InterPro" id="IPR028053">
    <property type="entry name" value="Membr_insert_YidC_N"/>
</dbReference>
<evidence type="ECO:0000259" key="16">
    <source>
        <dbReference type="Pfam" id="PF14849"/>
    </source>
</evidence>
<reference evidence="17 20" key="2">
    <citation type="submission" date="2019-04" db="EMBL/GenBank/DDBJ databases">
        <title>Isolation and culture of sulfate reducing bacteria from the cold seep of the South China Sea.</title>
        <authorList>
            <person name="Sun C."/>
            <person name="Liu R."/>
        </authorList>
    </citation>
    <scope>NUCLEOTIDE SEQUENCE [LARGE SCALE GENOMIC DNA]</scope>
    <source>
        <strain evidence="17 20">CS1</strain>
    </source>
</reference>
<keyword evidence="4 13" id="KW-0813">Transport</keyword>
<proteinExistence type="inferred from homology"/>
<keyword evidence="5 13" id="KW-1003">Cell membrane</keyword>
<name>A0A6P1ZLU5_9BACT</name>
<keyword evidence="6 13" id="KW-0812">Transmembrane</keyword>
<comment type="subunit">
    <text evidence="13">Interacts with the Sec translocase complex via SecD. Specifically interacts with transmembrane segments of nascent integral membrane proteins during membrane integration.</text>
</comment>
<keyword evidence="10 13" id="KW-0143">Chaperone</keyword>
<dbReference type="PRINTS" id="PR01900">
    <property type="entry name" value="YIDCPROTEIN"/>
</dbReference>
<evidence type="ECO:0000259" key="15">
    <source>
        <dbReference type="Pfam" id="PF02096"/>
    </source>
</evidence>
<evidence type="ECO:0000256" key="10">
    <source>
        <dbReference type="ARBA" id="ARBA00023186"/>
    </source>
</evidence>
<dbReference type="InterPro" id="IPR028055">
    <property type="entry name" value="YidC/Oxa/ALB_C"/>
</dbReference>
<evidence type="ECO:0000256" key="9">
    <source>
        <dbReference type="ARBA" id="ARBA00023136"/>
    </source>
</evidence>
<dbReference type="EMBL" id="QMIF01000001">
    <property type="protein sequence ID" value="TVM36763.1"/>
    <property type="molecule type" value="Genomic_DNA"/>
</dbReference>
<dbReference type="OrthoDB" id="9780552at2"/>
<feature type="region of interest" description="Disordered" evidence="14">
    <location>
        <begin position="34"/>
        <end position="57"/>
    </location>
</feature>
<evidence type="ECO:0000256" key="6">
    <source>
        <dbReference type="ARBA" id="ARBA00022692"/>
    </source>
</evidence>
<feature type="transmembrane region" description="Helical" evidence="13">
    <location>
        <begin position="508"/>
        <end position="532"/>
    </location>
</feature>
<comment type="function">
    <text evidence="13">Required for the insertion and/or proper folding and/or complex formation of integral membrane proteins into the membrane. Involved in integration of membrane proteins that insert both dependently and independently of the Sec translocase complex, as well as at least some lipoproteins. Aids folding of multispanning membrane proteins.</text>
</comment>
<evidence type="ECO:0000256" key="14">
    <source>
        <dbReference type="SAM" id="MobiDB-lite"/>
    </source>
</evidence>
<dbReference type="CDD" id="cd19961">
    <property type="entry name" value="EcYidC-like_peri"/>
    <property type="match status" value="1"/>
</dbReference>
<dbReference type="InterPro" id="IPR038221">
    <property type="entry name" value="YidC_periplasmic_sf"/>
</dbReference>
<dbReference type="AlphaFoldDB" id="A0A6P1ZLU5"/>
<feature type="compositionally biased region" description="Polar residues" evidence="14">
    <location>
        <begin position="37"/>
        <end position="57"/>
    </location>
</feature>
<accession>A0A6P1ZLU5</accession>
<dbReference type="InterPro" id="IPR001708">
    <property type="entry name" value="YidC/ALB3/OXA1/COX18"/>
</dbReference>
<feature type="transmembrane region" description="Helical" evidence="13">
    <location>
        <begin position="361"/>
        <end position="380"/>
    </location>
</feature>
<protein>
    <recommendedName>
        <fullName evidence="3 13">Membrane protein insertase YidC</fullName>
    </recommendedName>
    <alternativeName>
        <fullName evidence="12 13">Foldase YidC</fullName>
    </alternativeName>
    <alternativeName>
        <fullName evidence="11 13">Membrane integrase YidC</fullName>
    </alternativeName>
    <alternativeName>
        <fullName evidence="13">Membrane protein YidC</fullName>
    </alternativeName>
</protein>
<dbReference type="GO" id="GO:0032977">
    <property type="term" value="F:membrane insertase activity"/>
    <property type="evidence" value="ECO:0007669"/>
    <property type="project" value="InterPro"/>
</dbReference>
<dbReference type="CDD" id="cd20070">
    <property type="entry name" value="5TM_YidC_Alb3"/>
    <property type="match status" value="1"/>
</dbReference>
<organism evidence="18 19">
    <name type="scientific">Oceanidesulfovibrio marinus</name>
    <dbReference type="NCBI Taxonomy" id="370038"/>
    <lineage>
        <taxon>Bacteria</taxon>
        <taxon>Pseudomonadati</taxon>
        <taxon>Thermodesulfobacteriota</taxon>
        <taxon>Desulfovibrionia</taxon>
        <taxon>Desulfovibrionales</taxon>
        <taxon>Desulfovibrionaceae</taxon>
        <taxon>Oceanidesulfovibrio</taxon>
    </lineage>
</organism>
<comment type="similarity">
    <text evidence="2 13">Belongs to the OXA1/ALB3/YidC family. Type 1 subfamily.</text>
</comment>
<dbReference type="Pfam" id="PF02096">
    <property type="entry name" value="60KD_IMP"/>
    <property type="match status" value="1"/>
</dbReference>
<dbReference type="HAMAP" id="MF_01810">
    <property type="entry name" value="YidC_type1"/>
    <property type="match status" value="1"/>
</dbReference>
<dbReference type="InterPro" id="IPR019998">
    <property type="entry name" value="Membr_insert_YidC"/>
</dbReference>
<evidence type="ECO:0000313" key="20">
    <source>
        <dbReference type="Proteomes" id="UP000503251"/>
    </source>
</evidence>
<evidence type="ECO:0000256" key="3">
    <source>
        <dbReference type="ARBA" id="ARBA00015325"/>
    </source>
</evidence>
<dbReference type="RefSeq" id="WP_144233815.1">
    <property type="nucleotide sequence ID" value="NZ_CP039543.1"/>
</dbReference>